<evidence type="ECO:0000313" key="2">
    <source>
        <dbReference type="Proteomes" id="UP001454036"/>
    </source>
</evidence>
<dbReference type="AlphaFoldDB" id="A0AAV3P0E7"/>
<organism evidence="1 2">
    <name type="scientific">Lithospermum erythrorhizon</name>
    <name type="common">Purple gromwell</name>
    <name type="synonym">Lithospermum officinale var. erythrorhizon</name>
    <dbReference type="NCBI Taxonomy" id="34254"/>
    <lineage>
        <taxon>Eukaryota</taxon>
        <taxon>Viridiplantae</taxon>
        <taxon>Streptophyta</taxon>
        <taxon>Embryophyta</taxon>
        <taxon>Tracheophyta</taxon>
        <taxon>Spermatophyta</taxon>
        <taxon>Magnoliopsida</taxon>
        <taxon>eudicotyledons</taxon>
        <taxon>Gunneridae</taxon>
        <taxon>Pentapetalae</taxon>
        <taxon>asterids</taxon>
        <taxon>lamiids</taxon>
        <taxon>Boraginales</taxon>
        <taxon>Boraginaceae</taxon>
        <taxon>Boraginoideae</taxon>
        <taxon>Lithospermeae</taxon>
        <taxon>Lithospermum</taxon>
    </lineage>
</organism>
<keyword evidence="2" id="KW-1185">Reference proteome</keyword>
<evidence type="ECO:0000313" key="1">
    <source>
        <dbReference type="EMBL" id="GAA0145139.1"/>
    </source>
</evidence>
<name>A0AAV3P0E7_LITER</name>
<reference evidence="1 2" key="1">
    <citation type="submission" date="2024-01" db="EMBL/GenBank/DDBJ databases">
        <title>The complete chloroplast genome sequence of Lithospermum erythrorhizon: insights into the phylogenetic relationship among Boraginaceae species and the maternal lineages of purple gromwells.</title>
        <authorList>
            <person name="Okada T."/>
            <person name="Watanabe K."/>
        </authorList>
    </citation>
    <scope>NUCLEOTIDE SEQUENCE [LARGE SCALE GENOMIC DNA]</scope>
</reference>
<comment type="caution">
    <text evidence="1">The sequence shown here is derived from an EMBL/GenBank/DDBJ whole genome shotgun (WGS) entry which is preliminary data.</text>
</comment>
<gene>
    <name evidence="1" type="ORF">LIER_05397</name>
</gene>
<dbReference type="EMBL" id="BAABME010000740">
    <property type="protein sequence ID" value="GAA0145139.1"/>
    <property type="molecule type" value="Genomic_DNA"/>
</dbReference>
<accession>A0AAV3P0E7</accession>
<proteinExistence type="predicted"/>
<dbReference type="Proteomes" id="UP001454036">
    <property type="component" value="Unassembled WGS sequence"/>
</dbReference>
<sequence length="188" mass="21441">MDLDKNKAPNKWTWNTRVGQNVNAQGKRVEVSSWSPSFPAQDSLMSKRSLGDPSHEELISFLFFSGDKFLDLQGVFLLSYKWLLSSYEEASGSTTRVGQPEHELNTLKKEKTQEERVLQRRFKNLPGEHRPFRRGMPPAYRRAKAKRKSWRLVWRASALPMDLGNWSATPMQGASYGEDHRGSASLAG</sequence>
<protein>
    <submittedName>
        <fullName evidence="1">Uncharacterized protein</fullName>
    </submittedName>
</protein>